<evidence type="ECO:0000256" key="6">
    <source>
        <dbReference type="ARBA" id="ARBA00023316"/>
    </source>
</evidence>
<keyword evidence="2 7" id="KW-0812">Transmembrane</keyword>
<dbReference type="InterPro" id="IPR003770">
    <property type="entry name" value="MLTG-like"/>
</dbReference>
<feature type="transmembrane region" description="Helical" evidence="7">
    <location>
        <begin position="147"/>
        <end position="167"/>
    </location>
</feature>
<accession>A0ABV7WC25</accession>
<evidence type="ECO:0000256" key="7">
    <source>
        <dbReference type="HAMAP-Rule" id="MF_02065"/>
    </source>
</evidence>
<dbReference type="Gene3D" id="3.30.1490.480">
    <property type="entry name" value="Endolytic murein transglycosylase"/>
    <property type="match status" value="1"/>
</dbReference>
<feature type="compositionally biased region" description="Low complexity" evidence="8">
    <location>
        <begin position="30"/>
        <end position="48"/>
    </location>
</feature>
<dbReference type="EMBL" id="JBHRWW010000002">
    <property type="protein sequence ID" value="MFC3687363.1"/>
    <property type="molecule type" value="Genomic_DNA"/>
</dbReference>
<dbReference type="RefSeq" id="WP_340292315.1">
    <property type="nucleotide sequence ID" value="NZ_JBBEOI010000067.1"/>
</dbReference>
<evidence type="ECO:0000256" key="8">
    <source>
        <dbReference type="SAM" id="MobiDB-lite"/>
    </source>
</evidence>
<evidence type="ECO:0000256" key="3">
    <source>
        <dbReference type="ARBA" id="ARBA00022989"/>
    </source>
</evidence>
<comment type="function">
    <text evidence="7">Functions as a peptidoglycan terminase that cleaves nascent peptidoglycan strands endolytically to terminate their elongation.</text>
</comment>
<evidence type="ECO:0000313" key="9">
    <source>
        <dbReference type="EMBL" id="MFC3687363.1"/>
    </source>
</evidence>
<gene>
    <name evidence="7 9" type="primary">mltG</name>
    <name evidence="9" type="ORF">ACFOLH_03300</name>
</gene>
<keyword evidence="6 7" id="KW-0961">Cell wall biogenesis/degradation</keyword>
<dbReference type="PANTHER" id="PTHR30518:SF2">
    <property type="entry name" value="ENDOLYTIC MUREIN TRANSGLYCOSYLASE"/>
    <property type="match status" value="1"/>
</dbReference>
<keyword evidence="10" id="KW-1185">Reference proteome</keyword>
<evidence type="ECO:0000256" key="5">
    <source>
        <dbReference type="ARBA" id="ARBA00023239"/>
    </source>
</evidence>
<comment type="caution">
    <text evidence="9">The sequence shown here is derived from an EMBL/GenBank/DDBJ whole genome shotgun (WGS) entry which is preliminary data.</text>
</comment>
<keyword evidence="5 7" id="KW-0456">Lyase</keyword>
<dbReference type="PANTHER" id="PTHR30518">
    <property type="entry name" value="ENDOLYTIC MUREIN TRANSGLYCOSYLASE"/>
    <property type="match status" value="1"/>
</dbReference>
<keyword evidence="3 7" id="KW-1133">Transmembrane helix</keyword>
<evidence type="ECO:0000313" key="10">
    <source>
        <dbReference type="Proteomes" id="UP001595685"/>
    </source>
</evidence>
<comment type="subcellular location">
    <subcellularLocation>
        <location evidence="7">Cell membrane</location>
        <topology evidence="7">Single-pass membrane protein</topology>
    </subcellularLocation>
</comment>
<dbReference type="HAMAP" id="MF_02065">
    <property type="entry name" value="MltG"/>
    <property type="match status" value="1"/>
</dbReference>
<dbReference type="NCBIfam" id="TIGR00247">
    <property type="entry name" value="endolytic transglycosylase MltG"/>
    <property type="match status" value="1"/>
</dbReference>
<evidence type="ECO:0000256" key="4">
    <source>
        <dbReference type="ARBA" id="ARBA00023136"/>
    </source>
</evidence>
<evidence type="ECO:0000256" key="2">
    <source>
        <dbReference type="ARBA" id="ARBA00022692"/>
    </source>
</evidence>
<evidence type="ECO:0000256" key="1">
    <source>
        <dbReference type="ARBA" id="ARBA00022475"/>
    </source>
</evidence>
<proteinExistence type="inferred from homology"/>
<name>A0ABV7WC25_9MICO</name>
<sequence length="505" mass="52706">MTYRVTGGTEPAGDAADLDPRPSSPRRAARAAQAQQPADGPGHPADGPLVDEQPVVDDGYGTAHPVHDGHADGGWTDGHPAAGGEAYADGYVEPYADGYAGAPAHGPDVLDDPFADPAPHDVFGDPVSDGYVPVAPRPTGRRRRPRWVGLLVLLLVVGLVGGAGWYATQALRPVLDDIQGIDLFDAPEDYTGAGTGSVEVVVAEGDSGSQIGRTMVDVGVVASVEAFVAAANAEPEFTSVQPGTYTMAQQLPAVDAVAALLDPANRVTNTVVIAEGLRVDQILDRLAEGTGLPREQLQAALDATELPAGARQVPGLVNPAEGFLYPDGYQFGADPTAEQVIATMVARGQEELAAAGVPPERQLEVLTKASLVQGEARLDEDFGKVAQVIENRLADGQPLELDSTVNYATQTFDTRTTDAQRDSASPFNTYRVAGLPPGPIKSPGRQAIEAVAAPTPGPWRYFVTVDLCTGATAFAETYDEHLANVRVLDAWQQANTADDGSLVCG</sequence>
<dbReference type="Proteomes" id="UP001595685">
    <property type="component" value="Unassembled WGS sequence"/>
</dbReference>
<feature type="region of interest" description="Disordered" evidence="8">
    <location>
        <begin position="1"/>
        <end position="81"/>
    </location>
</feature>
<protein>
    <recommendedName>
        <fullName evidence="7">Endolytic murein transglycosylase</fullName>
        <ecNumber evidence="7">4.2.2.29</ecNumber>
    </recommendedName>
    <alternativeName>
        <fullName evidence="7">Peptidoglycan lytic transglycosylase</fullName>
    </alternativeName>
    <alternativeName>
        <fullName evidence="7">Peptidoglycan polymerization terminase</fullName>
    </alternativeName>
</protein>
<keyword evidence="1 7" id="KW-1003">Cell membrane</keyword>
<feature type="region of interest" description="Disordered" evidence="8">
    <location>
        <begin position="103"/>
        <end position="140"/>
    </location>
</feature>
<feature type="site" description="Important for catalytic activity" evidence="7">
    <location>
        <position position="375"/>
    </location>
</feature>
<reference evidence="10" key="1">
    <citation type="journal article" date="2019" name="Int. J. Syst. Evol. Microbiol.">
        <title>The Global Catalogue of Microorganisms (GCM) 10K type strain sequencing project: providing services to taxonomists for standard genome sequencing and annotation.</title>
        <authorList>
            <consortium name="The Broad Institute Genomics Platform"/>
            <consortium name="The Broad Institute Genome Sequencing Center for Infectious Disease"/>
            <person name="Wu L."/>
            <person name="Ma J."/>
        </authorList>
    </citation>
    <scope>NUCLEOTIDE SEQUENCE [LARGE SCALE GENOMIC DNA]</scope>
    <source>
        <strain evidence="10">NCAIM B.02333</strain>
    </source>
</reference>
<comment type="similarity">
    <text evidence="7">Belongs to the transglycosylase MltG family.</text>
</comment>
<comment type="catalytic activity">
    <reaction evidence="7">
        <text>a peptidoglycan chain = a peptidoglycan chain with N-acetyl-1,6-anhydromuramyl-[peptide] at the reducing end + a peptidoglycan chain with N-acetylglucosamine at the non-reducing end.</text>
        <dbReference type="EC" id="4.2.2.29"/>
    </reaction>
</comment>
<dbReference type="EC" id="4.2.2.29" evidence="7"/>
<organism evidence="9 10">
    <name type="scientific">Aquipuribacter hungaricus</name>
    <dbReference type="NCBI Taxonomy" id="545624"/>
    <lineage>
        <taxon>Bacteria</taxon>
        <taxon>Bacillati</taxon>
        <taxon>Actinomycetota</taxon>
        <taxon>Actinomycetes</taxon>
        <taxon>Micrococcales</taxon>
        <taxon>Intrasporangiaceae</taxon>
        <taxon>Aquipuribacter</taxon>
    </lineage>
</organism>
<dbReference type="Pfam" id="PF02618">
    <property type="entry name" value="YceG"/>
    <property type="match status" value="1"/>
</dbReference>
<keyword evidence="4 7" id="KW-0472">Membrane</keyword>